<proteinExistence type="predicted"/>
<protein>
    <submittedName>
        <fullName evidence="2">Uncharacterized protein</fullName>
    </submittedName>
</protein>
<feature type="region of interest" description="Disordered" evidence="1">
    <location>
        <begin position="385"/>
        <end position="430"/>
    </location>
</feature>
<dbReference type="AlphaFoldDB" id="A0A9D4Z0Z4"/>
<comment type="caution">
    <text evidence="2">The sequence shown here is derived from an EMBL/GenBank/DDBJ whole genome shotgun (WGS) entry which is preliminary data.</text>
</comment>
<reference evidence="2" key="2">
    <citation type="submission" date="2020-11" db="EMBL/GenBank/DDBJ databases">
        <authorList>
            <person name="Cecchin M."/>
            <person name="Marcolungo L."/>
            <person name="Rossato M."/>
            <person name="Girolomoni L."/>
            <person name="Cosentino E."/>
            <person name="Cuine S."/>
            <person name="Li-Beisson Y."/>
            <person name="Delledonne M."/>
            <person name="Ballottari M."/>
        </authorList>
    </citation>
    <scope>NUCLEOTIDE SEQUENCE</scope>
    <source>
        <strain evidence="2">211/11P</strain>
        <tissue evidence="2">Whole cell</tissue>
    </source>
</reference>
<keyword evidence="3" id="KW-1185">Reference proteome</keyword>
<sequence>MCVAALALTAADSTAAGIKLKALHDTHVALAGADALQLWRHATDAAAAAALEALRKEDPSMEVKLLGTDLDALRIWHGQSVTLGVEADGQPYRYVVSSEEDWRRLADVLPVEQGGLLPSTDWEAMHRQWLSPVARGSLLPDFALQGPVDVFLSRPTALQLFLPHSSDAGVVRRVLLREGAVVLVRGARTVRLRRGLDLPSIGLSEFAGIVATDAAQQQPLGVLHLLAGVREAAALHWNSSHPDQSLGLVALELDLSTDGASLLAAATTAGGASKRLRVRRVKDGVIELLPRDSPASGPPAAAAAASAVAVPSVGIRDSVWPLASVHPAQLQAYERLLRQLIASRLFRASAAPQQQGQQQQLVRVAHDTQLRLLETEAQATTLLRMKLELQRRPKPKPSSKLGGKAAAKGSLEGKQRQRPPEQQALTQQDGDSIAEAAVGEAPDASQVLAAAAERLGPFEEWTATVQVQGDAWRGNLEFVPLVLQRTGAAHDTFQYSRGALHSLFGSNVTQLEFE</sequence>
<dbReference type="InterPro" id="IPR053283">
    <property type="entry name" value="TUNICAMYCIN_INDUCED_1"/>
</dbReference>
<gene>
    <name evidence="2" type="ORF">D9Q98_006052</name>
</gene>
<accession>A0A9D4Z0Z4</accession>
<name>A0A9D4Z0Z4_CHLVU</name>
<reference evidence="2" key="1">
    <citation type="journal article" date="2019" name="Plant J.">
        <title>Chlorella vulgaris genome assembly and annotation reveals the molecular basis for metabolic acclimation to high light conditions.</title>
        <authorList>
            <person name="Cecchin M."/>
            <person name="Marcolungo L."/>
            <person name="Rossato M."/>
            <person name="Girolomoni L."/>
            <person name="Cosentino E."/>
            <person name="Cuine S."/>
            <person name="Li-Beisson Y."/>
            <person name="Delledonne M."/>
            <person name="Ballottari M."/>
        </authorList>
    </citation>
    <scope>NUCLEOTIDE SEQUENCE</scope>
    <source>
        <strain evidence="2">211/11P</strain>
    </source>
</reference>
<evidence type="ECO:0000256" key="1">
    <source>
        <dbReference type="SAM" id="MobiDB-lite"/>
    </source>
</evidence>
<dbReference type="OrthoDB" id="513870at2759"/>
<dbReference type="EMBL" id="SIDB01000002">
    <property type="protein sequence ID" value="KAI3436636.1"/>
    <property type="molecule type" value="Genomic_DNA"/>
</dbReference>
<evidence type="ECO:0000313" key="2">
    <source>
        <dbReference type="EMBL" id="KAI3436636.1"/>
    </source>
</evidence>
<dbReference type="PANTHER" id="PTHR34454:SF2">
    <property type="entry name" value="PROTEIN TUNICAMYCIN INDUCED 1"/>
    <property type="match status" value="1"/>
</dbReference>
<dbReference type="Proteomes" id="UP001055712">
    <property type="component" value="Unassembled WGS sequence"/>
</dbReference>
<organism evidence="2 3">
    <name type="scientific">Chlorella vulgaris</name>
    <name type="common">Green alga</name>
    <dbReference type="NCBI Taxonomy" id="3077"/>
    <lineage>
        <taxon>Eukaryota</taxon>
        <taxon>Viridiplantae</taxon>
        <taxon>Chlorophyta</taxon>
        <taxon>core chlorophytes</taxon>
        <taxon>Trebouxiophyceae</taxon>
        <taxon>Chlorellales</taxon>
        <taxon>Chlorellaceae</taxon>
        <taxon>Chlorella clade</taxon>
        <taxon>Chlorella</taxon>
    </lineage>
</organism>
<dbReference type="PANTHER" id="PTHR34454">
    <property type="entry name" value="TUNICAMYCIN INDUCED PROTEIN"/>
    <property type="match status" value="1"/>
</dbReference>
<evidence type="ECO:0000313" key="3">
    <source>
        <dbReference type="Proteomes" id="UP001055712"/>
    </source>
</evidence>